<dbReference type="CTD" id="20234569"/>
<dbReference type="HOGENOM" id="CLU_001570_22_0_1"/>
<evidence type="ECO:0000256" key="5">
    <source>
        <dbReference type="ARBA" id="ARBA00023004"/>
    </source>
</evidence>
<dbReference type="OrthoDB" id="1055148at2759"/>
<evidence type="ECO:0000313" key="11">
    <source>
        <dbReference type="Proteomes" id="UP000030746"/>
    </source>
</evidence>
<dbReference type="PRINTS" id="PR00463">
    <property type="entry name" value="EP450I"/>
</dbReference>
<feature type="binding site" description="axial binding residue" evidence="7">
    <location>
        <position position="433"/>
    </location>
    <ligand>
        <name>heme</name>
        <dbReference type="ChEBI" id="CHEBI:30413"/>
    </ligand>
    <ligandPart>
        <name>Fe</name>
        <dbReference type="ChEBI" id="CHEBI:18248"/>
    </ligandPart>
</feature>
<dbReference type="GO" id="GO:0005506">
    <property type="term" value="F:iron ion binding"/>
    <property type="evidence" value="ECO:0007669"/>
    <property type="project" value="InterPro"/>
</dbReference>
<keyword evidence="9" id="KW-0732">Signal</keyword>
<dbReference type="EMBL" id="KB201194">
    <property type="protein sequence ID" value="ESO99015.1"/>
    <property type="molecule type" value="Genomic_DNA"/>
</dbReference>
<evidence type="ECO:0000256" key="2">
    <source>
        <dbReference type="ARBA" id="ARBA00010617"/>
    </source>
</evidence>
<dbReference type="GeneID" id="20234569"/>
<protein>
    <recommendedName>
        <fullName evidence="12">Cytochrome P450</fullName>
    </recommendedName>
</protein>
<evidence type="ECO:0000256" key="6">
    <source>
        <dbReference type="ARBA" id="ARBA00023033"/>
    </source>
</evidence>
<dbReference type="GO" id="GO:0005737">
    <property type="term" value="C:cytoplasm"/>
    <property type="evidence" value="ECO:0007669"/>
    <property type="project" value="TreeGrafter"/>
</dbReference>
<dbReference type="SUPFAM" id="SSF48264">
    <property type="entry name" value="Cytochrome P450"/>
    <property type="match status" value="1"/>
</dbReference>
<dbReference type="RefSeq" id="XP_009050295.1">
    <property type="nucleotide sequence ID" value="XM_009052047.1"/>
</dbReference>
<keyword evidence="3 7" id="KW-0479">Metal-binding</keyword>
<dbReference type="GO" id="GO:0006082">
    <property type="term" value="P:organic acid metabolic process"/>
    <property type="evidence" value="ECO:0007669"/>
    <property type="project" value="TreeGrafter"/>
</dbReference>
<name>V4AVG4_LOTGI</name>
<accession>V4AVG4</accession>
<keyword evidence="4 8" id="KW-0560">Oxidoreductase</keyword>
<reference evidence="10 11" key="1">
    <citation type="journal article" date="2013" name="Nature">
        <title>Insights into bilaterian evolution from three spiralian genomes.</title>
        <authorList>
            <person name="Simakov O."/>
            <person name="Marletaz F."/>
            <person name="Cho S.J."/>
            <person name="Edsinger-Gonzales E."/>
            <person name="Havlak P."/>
            <person name="Hellsten U."/>
            <person name="Kuo D.H."/>
            <person name="Larsson T."/>
            <person name="Lv J."/>
            <person name="Arendt D."/>
            <person name="Savage R."/>
            <person name="Osoegawa K."/>
            <person name="de Jong P."/>
            <person name="Grimwood J."/>
            <person name="Chapman J.A."/>
            <person name="Shapiro H."/>
            <person name="Aerts A."/>
            <person name="Otillar R.P."/>
            <person name="Terry A.Y."/>
            <person name="Boore J.L."/>
            <person name="Grigoriev I.V."/>
            <person name="Lindberg D.R."/>
            <person name="Seaver E.C."/>
            <person name="Weisblat D.A."/>
            <person name="Putnam N.H."/>
            <person name="Rokhsar D.S."/>
        </authorList>
    </citation>
    <scope>NUCLEOTIDE SEQUENCE [LARGE SCALE GENOMIC DNA]</scope>
</reference>
<sequence>MFTILIGLCVLIIIGYILSKRELPGIPPGPNFKPFLGNFLDSNWTYHKRRHIYFEELRKQYGPVYRIYFGRQLLIVLSDMESINEALVKQKELFSDRPTDKLWDTNEAAKEGTGIVWSNGQNWQNVRRMALQALRDLGVGKATIEERILDETEYILKEFAKSENQPLRLNEIMMKGTSNIISSVVFGSRFENDDPEFTKIVSFMKIAFDGDGPYTPLNVISQLRFLPFVASKLNEIVTVIGEIKAYITNTITEHKETLSKENPRDFIDVGLTSMDESKTLTKGVFMATILDLFLAGSDTTANTLDWAFLYLILHPEIQRKCQQEIDEIVGSGRTVKWADRHKMVYTEATLLEVQRISTIANTTLPHTTTKDSKIQGYHIPKGCLVVADIRAVHLDEKLWENPKQFNPERFLDEDGKIVKSNNLIPFSVGPRACPGASLARMELFLIFTNILQRYTLSRIDESEMELEGVLGITLSPKPYHLLAKSRSS</sequence>
<dbReference type="PRINTS" id="PR00385">
    <property type="entry name" value="P450"/>
</dbReference>
<dbReference type="GO" id="GO:0006805">
    <property type="term" value="P:xenobiotic metabolic process"/>
    <property type="evidence" value="ECO:0007669"/>
    <property type="project" value="TreeGrafter"/>
</dbReference>
<evidence type="ECO:0000256" key="9">
    <source>
        <dbReference type="SAM" id="SignalP"/>
    </source>
</evidence>
<comment type="cofactor">
    <cofactor evidence="1 7">
        <name>heme</name>
        <dbReference type="ChEBI" id="CHEBI:30413"/>
    </cofactor>
</comment>
<evidence type="ECO:0000256" key="7">
    <source>
        <dbReference type="PIRSR" id="PIRSR602401-1"/>
    </source>
</evidence>
<dbReference type="InterPro" id="IPR002401">
    <property type="entry name" value="Cyt_P450_E_grp-I"/>
</dbReference>
<evidence type="ECO:0000313" key="10">
    <source>
        <dbReference type="EMBL" id="ESO99015.1"/>
    </source>
</evidence>
<keyword evidence="5 7" id="KW-0408">Iron</keyword>
<dbReference type="FunFam" id="1.10.630.10:FF:000036">
    <property type="entry name" value="CYtochrome P450 family"/>
    <property type="match status" value="1"/>
</dbReference>
<comment type="similarity">
    <text evidence="2 8">Belongs to the cytochrome P450 family.</text>
</comment>
<dbReference type="GO" id="GO:0016712">
    <property type="term" value="F:oxidoreductase activity, acting on paired donors, with incorporation or reduction of molecular oxygen, reduced flavin or flavoprotein as one donor, and incorporation of one atom of oxygen"/>
    <property type="evidence" value="ECO:0007669"/>
    <property type="project" value="TreeGrafter"/>
</dbReference>
<organism evidence="10 11">
    <name type="scientific">Lottia gigantea</name>
    <name type="common">Giant owl limpet</name>
    <dbReference type="NCBI Taxonomy" id="225164"/>
    <lineage>
        <taxon>Eukaryota</taxon>
        <taxon>Metazoa</taxon>
        <taxon>Spiralia</taxon>
        <taxon>Lophotrochozoa</taxon>
        <taxon>Mollusca</taxon>
        <taxon>Gastropoda</taxon>
        <taxon>Patellogastropoda</taxon>
        <taxon>Lottioidea</taxon>
        <taxon>Lottiidae</taxon>
        <taxon>Lottia</taxon>
    </lineage>
</organism>
<dbReference type="InterPro" id="IPR050182">
    <property type="entry name" value="Cytochrome_P450_fam2"/>
</dbReference>
<dbReference type="InterPro" id="IPR017972">
    <property type="entry name" value="Cyt_P450_CS"/>
</dbReference>
<dbReference type="InterPro" id="IPR036396">
    <property type="entry name" value="Cyt_P450_sf"/>
</dbReference>
<dbReference type="Gene3D" id="1.10.630.10">
    <property type="entry name" value="Cytochrome P450"/>
    <property type="match status" value="1"/>
</dbReference>
<dbReference type="PANTHER" id="PTHR24300">
    <property type="entry name" value="CYTOCHROME P450 508A4-RELATED"/>
    <property type="match status" value="1"/>
</dbReference>
<feature type="signal peptide" evidence="9">
    <location>
        <begin position="1"/>
        <end position="19"/>
    </location>
</feature>
<dbReference type="GO" id="GO:0020037">
    <property type="term" value="F:heme binding"/>
    <property type="evidence" value="ECO:0007669"/>
    <property type="project" value="InterPro"/>
</dbReference>
<dbReference type="PANTHER" id="PTHR24300:SF397">
    <property type="entry name" value="CYTOCHROME P450 2U1"/>
    <property type="match status" value="1"/>
</dbReference>
<evidence type="ECO:0000256" key="4">
    <source>
        <dbReference type="ARBA" id="ARBA00023002"/>
    </source>
</evidence>
<keyword evidence="7 8" id="KW-0349">Heme</keyword>
<feature type="chain" id="PRO_5004717223" description="Cytochrome P450" evidence="9">
    <location>
        <begin position="20"/>
        <end position="488"/>
    </location>
</feature>
<dbReference type="InterPro" id="IPR001128">
    <property type="entry name" value="Cyt_P450"/>
</dbReference>
<keyword evidence="6 8" id="KW-0503">Monooxygenase</keyword>
<dbReference type="Proteomes" id="UP000030746">
    <property type="component" value="Unassembled WGS sequence"/>
</dbReference>
<dbReference type="STRING" id="225164.V4AVG4"/>
<gene>
    <name evidence="10" type="ORF">LOTGIDRAFT_142374</name>
</gene>
<dbReference type="PROSITE" id="PS00086">
    <property type="entry name" value="CYTOCHROME_P450"/>
    <property type="match status" value="1"/>
</dbReference>
<keyword evidence="11" id="KW-1185">Reference proteome</keyword>
<evidence type="ECO:0000256" key="3">
    <source>
        <dbReference type="ARBA" id="ARBA00022723"/>
    </source>
</evidence>
<dbReference type="GO" id="GO:0008395">
    <property type="term" value="F:steroid hydroxylase activity"/>
    <property type="evidence" value="ECO:0007669"/>
    <property type="project" value="TreeGrafter"/>
</dbReference>
<dbReference type="OMA" id="CCAREEP"/>
<dbReference type="AlphaFoldDB" id="V4AVG4"/>
<dbReference type="Pfam" id="PF00067">
    <property type="entry name" value="p450"/>
    <property type="match status" value="1"/>
</dbReference>
<evidence type="ECO:0000256" key="8">
    <source>
        <dbReference type="RuleBase" id="RU000461"/>
    </source>
</evidence>
<dbReference type="KEGG" id="lgi:LOTGIDRAFT_142374"/>
<proteinExistence type="inferred from homology"/>
<evidence type="ECO:0000256" key="1">
    <source>
        <dbReference type="ARBA" id="ARBA00001971"/>
    </source>
</evidence>
<evidence type="ECO:0008006" key="12">
    <source>
        <dbReference type="Google" id="ProtNLM"/>
    </source>
</evidence>